<evidence type="ECO:0000256" key="3">
    <source>
        <dbReference type="ARBA" id="ARBA00022547"/>
    </source>
</evidence>
<dbReference type="InterPro" id="IPR008688">
    <property type="entry name" value="ATP_synth_Bsub_B/MI25"/>
</dbReference>
<evidence type="ECO:0000256" key="1">
    <source>
        <dbReference type="ARBA" id="ARBA00007479"/>
    </source>
</evidence>
<organism evidence="10 11">
    <name type="scientific">Bombyx mandarina</name>
    <name type="common">Wild silk moth</name>
    <name type="synonym">Wild silkworm</name>
    <dbReference type="NCBI Taxonomy" id="7092"/>
    <lineage>
        <taxon>Eukaryota</taxon>
        <taxon>Metazoa</taxon>
        <taxon>Ecdysozoa</taxon>
        <taxon>Arthropoda</taxon>
        <taxon>Hexapoda</taxon>
        <taxon>Insecta</taxon>
        <taxon>Pterygota</taxon>
        <taxon>Neoptera</taxon>
        <taxon>Endopterygota</taxon>
        <taxon>Lepidoptera</taxon>
        <taxon>Glossata</taxon>
        <taxon>Ditrysia</taxon>
        <taxon>Bombycoidea</taxon>
        <taxon>Bombycidae</taxon>
        <taxon>Bombycinae</taxon>
        <taxon>Bombyx</taxon>
    </lineage>
</organism>
<comment type="subcellular location">
    <subcellularLocation>
        <location evidence="9">Mitochondrion</location>
    </subcellularLocation>
    <subcellularLocation>
        <location evidence="9">Mitochondrion inner membrane</location>
    </subcellularLocation>
</comment>
<keyword evidence="2 9" id="KW-0813">Transport</keyword>
<protein>
    <recommendedName>
        <fullName evidence="9">ATP synthase subunit b</fullName>
    </recommendedName>
</protein>
<dbReference type="RefSeq" id="XP_028032214.1">
    <property type="nucleotide sequence ID" value="XM_028176413.1"/>
</dbReference>
<dbReference type="PANTHER" id="PTHR12733:SF3">
    <property type="entry name" value="ATP SYNTHASE F(0) COMPLEX SUBUNIT B1, MITOCHONDRIAL"/>
    <property type="match status" value="1"/>
</dbReference>
<evidence type="ECO:0000256" key="9">
    <source>
        <dbReference type="RuleBase" id="RU368017"/>
    </source>
</evidence>
<dbReference type="SUPFAM" id="SSF161060">
    <property type="entry name" value="ATP synthase B chain-like"/>
    <property type="match status" value="1"/>
</dbReference>
<dbReference type="KEGG" id="bman:114244556"/>
<accession>A0A6J2JVG7</accession>
<evidence type="ECO:0000256" key="8">
    <source>
        <dbReference type="ARBA" id="ARBA00023136"/>
    </source>
</evidence>
<dbReference type="PANTHER" id="PTHR12733">
    <property type="entry name" value="MITOCHONDRIAL ATP SYNTHASE B CHAIN"/>
    <property type="match status" value="1"/>
</dbReference>
<dbReference type="AlphaFoldDB" id="A0A6J2JVG7"/>
<dbReference type="GO" id="GO:0045259">
    <property type="term" value="C:proton-transporting ATP synthase complex"/>
    <property type="evidence" value="ECO:0007669"/>
    <property type="project" value="UniProtKB-KW"/>
</dbReference>
<sequence>MSKLMFSQSSLVIIKLLWSKLSKFLTMIFRPFIQPRFNKQFLFVPNFILAHTSTCPASKPKCGASAGKGGTTSIKKIDFKRAEKSAPCRFGFIPEEWFQFFHSKTGVTGPYIFGLVFVNYLVSKEIYVLEHEYYSGLSYVVILYFISKKMAPGIGASLDKEVDAEIAEWEKGRADQMKVFETTIKDAKDAQWRAEGQKILIEAKKENVAMQLEAVYRERAMRLYQMVKGRLDYHVKKRRTENKLHQKWMIAWILENVHKSITADFQKQALNQAIKDLALAASRVK</sequence>
<evidence type="ECO:0000256" key="6">
    <source>
        <dbReference type="ARBA" id="ARBA00023065"/>
    </source>
</evidence>
<dbReference type="InterPro" id="IPR013837">
    <property type="entry name" value="ATP_synth_F0_suB"/>
</dbReference>
<comment type="subunit">
    <text evidence="9">F-type ATPases have 2 components, CF(1) - the catalytic core - and CF(0) - the membrane proton channel. CF(1) and CF(0) have multiple subunits.</text>
</comment>
<evidence type="ECO:0000313" key="10">
    <source>
        <dbReference type="Proteomes" id="UP000504629"/>
    </source>
</evidence>
<reference evidence="11" key="1">
    <citation type="submission" date="2025-08" db="UniProtKB">
        <authorList>
            <consortium name="RefSeq"/>
        </authorList>
    </citation>
    <scope>IDENTIFICATION</scope>
    <source>
        <tissue evidence="11">Silk gland</tissue>
    </source>
</reference>
<evidence type="ECO:0000256" key="2">
    <source>
        <dbReference type="ARBA" id="ARBA00022448"/>
    </source>
</evidence>
<evidence type="ECO:0000256" key="7">
    <source>
        <dbReference type="ARBA" id="ARBA00023128"/>
    </source>
</evidence>
<comment type="function">
    <text evidence="9">Subunit b, of the mitochondrial membrane ATP synthase complex (F(1)F(0) ATP synthase or Complex V) that produces ATP from ADP in the presence of a proton gradient across the membrane which is generated by electron transport complexes of the respiratory chain. ATP synthase complex consist of a soluble F(1) head domain - the catalytic core - and a membrane F(1) domain - the membrane proton channel. These two domains are linked by a central stalk rotating inside the F(1) region and a stationary peripheral stalk. During catalysis, ATP synthesis in the catalytic domain of F(1) is coupled via a rotary mechanism of the central stalk subunits to proton translocation. In vivo, can only synthesize ATP although its ATP hydrolase activity can be activated artificially in vitro. Part of the complex F(0) domain. Part of the complex F(0) domain and the peripheric stalk, which acts as a stator to hold the catalytic alpha(3)beta(3) subcomplex and subunit a/ATP6 static relative to the rotary elements.</text>
</comment>
<keyword evidence="5 9" id="KW-0999">Mitochondrion inner membrane</keyword>
<dbReference type="GeneID" id="114244556"/>
<evidence type="ECO:0000313" key="11">
    <source>
        <dbReference type="RefSeq" id="XP_028032214.1"/>
    </source>
</evidence>
<comment type="similarity">
    <text evidence="1 9">Belongs to the eukaryotic ATPase B chain family.</text>
</comment>
<dbReference type="Proteomes" id="UP000504629">
    <property type="component" value="Unplaced"/>
</dbReference>
<dbReference type="CTD" id="39143"/>
<evidence type="ECO:0000256" key="5">
    <source>
        <dbReference type="ARBA" id="ARBA00022792"/>
    </source>
</evidence>
<dbReference type="GO" id="GO:0046933">
    <property type="term" value="F:proton-transporting ATP synthase activity, rotational mechanism"/>
    <property type="evidence" value="ECO:0007669"/>
    <property type="project" value="TreeGrafter"/>
</dbReference>
<dbReference type="OrthoDB" id="67388at2759"/>
<dbReference type="Gene3D" id="1.20.5.2210">
    <property type="match status" value="1"/>
</dbReference>
<keyword evidence="8 9" id="KW-0472">Membrane</keyword>
<proteinExistence type="inferred from homology"/>
<dbReference type="GO" id="GO:0005743">
    <property type="term" value="C:mitochondrial inner membrane"/>
    <property type="evidence" value="ECO:0007669"/>
    <property type="project" value="UniProtKB-SubCell"/>
</dbReference>
<keyword evidence="10" id="KW-1185">Reference proteome</keyword>
<name>A0A6J2JVG7_BOMMA</name>
<keyword evidence="4 9" id="KW-0375">Hydrogen ion transport</keyword>
<keyword evidence="3 9" id="KW-0138">CF(0)</keyword>
<keyword evidence="6 9" id="KW-0406">Ion transport</keyword>
<gene>
    <name evidence="11" type="primary">LOC114244556</name>
</gene>
<evidence type="ECO:0000256" key="4">
    <source>
        <dbReference type="ARBA" id="ARBA00022781"/>
    </source>
</evidence>
<dbReference type="Pfam" id="PF05405">
    <property type="entry name" value="Mt_ATP-synt_B"/>
    <property type="match status" value="1"/>
</dbReference>
<keyword evidence="7 9" id="KW-0496">Mitochondrion</keyword>